<evidence type="ECO:0000313" key="7">
    <source>
        <dbReference type="EMBL" id="MDC8829627.1"/>
    </source>
</evidence>
<gene>
    <name evidence="7" type="ORF">OIK42_02515</name>
</gene>
<keyword evidence="2" id="KW-0479">Metal-binding</keyword>
<dbReference type="CDD" id="cd11010">
    <property type="entry name" value="S1-P1_nuclease"/>
    <property type="match status" value="1"/>
</dbReference>
<dbReference type="Proteomes" id="UP001218788">
    <property type="component" value="Unassembled WGS sequence"/>
</dbReference>
<organism evidence="7 8">
    <name type="scientific">Alteromonas gilva</name>
    <dbReference type="NCBI Taxonomy" id="2987522"/>
    <lineage>
        <taxon>Bacteria</taxon>
        <taxon>Pseudomonadati</taxon>
        <taxon>Pseudomonadota</taxon>
        <taxon>Gammaproteobacteria</taxon>
        <taxon>Alteromonadales</taxon>
        <taxon>Alteromonadaceae</taxon>
        <taxon>Alteromonas/Salinimonas group</taxon>
        <taxon>Alteromonas</taxon>
    </lineage>
</organism>
<evidence type="ECO:0000313" key="8">
    <source>
        <dbReference type="Proteomes" id="UP001218788"/>
    </source>
</evidence>
<keyword evidence="4" id="KW-0378">Hydrolase</keyword>
<keyword evidence="5" id="KW-1015">Disulfide bond</keyword>
<sequence>MLKRVITAPVALLIIASSLVSLPALGWGQNGHRITGAIAEQYLSPAAQGQIEVLLPLESLAEAATYADDMRSNPSEFWQRTASPWHYVTVPEGKHYHDVDAPDEGDAYTAIEQFTTTLKNPAASLADKQLALRFLVHLIGDLHQPLHAGNGTDRGGNDVKVRFFWQDSNLHRVWDTQMLEQKELSYSEWSNWLNKKITAQNIADWHATDPAVWITESTEIRDTIYPKDANRMAYDYLYDHMPTVKRRLQMAGIRIALYLNEVFTDNANAKK</sequence>
<evidence type="ECO:0000256" key="6">
    <source>
        <dbReference type="ARBA" id="ARBA00023180"/>
    </source>
</evidence>
<dbReference type="EMBL" id="JAQQXP010000001">
    <property type="protein sequence ID" value="MDC8829627.1"/>
    <property type="molecule type" value="Genomic_DNA"/>
</dbReference>
<comment type="caution">
    <text evidence="7">The sequence shown here is derived from an EMBL/GenBank/DDBJ whole genome shotgun (WGS) entry which is preliminary data.</text>
</comment>
<keyword evidence="3" id="KW-0255">Endonuclease</keyword>
<dbReference type="InterPro" id="IPR008947">
    <property type="entry name" value="PLipase_C/P1_nuclease_dom_sf"/>
</dbReference>
<evidence type="ECO:0000256" key="2">
    <source>
        <dbReference type="ARBA" id="ARBA00022723"/>
    </source>
</evidence>
<keyword evidence="8" id="KW-1185">Reference proteome</keyword>
<evidence type="ECO:0000256" key="5">
    <source>
        <dbReference type="ARBA" id="ARBA00023157"/>
    </source>
</evidence>
<dbReference type="RefSeq" id="WP_273638101.1">
    <property type="nucleotide sequence ID" value="NZ_JAQQXP010000001.1"/>
</dbReference>
<reference evidence="7 8" key="1">
    <citation type="submission" date="2022-10" db="EMBL/GenBank/DDBJ databases">
        <title>Alteromonas sp. chi3 Genome sequencing.</title>
        <authorList>
            <person name="Park S."/>
        </authorList>
    </citation>
    <scope>NUCLEOTIDE SEQUENCE [LARGE SCALE GENOMIC DNA]</scope>
    <source>
        <strain evidence="8">chi3</strain>
    </source>
</reference>
<keyword evidence="6" id="KW-0325">Glycoprotein</keyword>
<dbReference type="Gene3D" id="1.10.575.10">
    <property type="entry name" value="P1 Nuclease"/>
    <property type="match status" value="1"/>
</dbReference>
<keyword evidence="1" id="KW-0540">Nuclease</keyword>
<dbReference type="PANTHER" id="PTHR33146">
    <property type="entry name" value="ENDONUCLEASE 4"/>
    <property type="match status" value="1"/>
</dbReference>
<dbReference type="Pfam" id="PF02265">
    <property type="entry name" value="S1-P1_nuclease"/>
    <property type="match status" value="1"/>
</dbReference>
<dbReference type="PANTHER" id="PTHR33146:SF26">
    <property type="entry name" value="ENDONUCLEASE 4"/>
    <property type="match status" value="1"/>
</dbReference>
<protein>
    <submittedName>
        <fullName evidence="7">S1/P1 nuclease</fullName>
    </submittedName>
</protein>
<evidence type="ECO:0000256" key="4">
    <source>
        <dbReference type="ARBA" id="ARBA00022801"/>
    </source>
</evidence>
<dbReference type="SUPFAM" id="SSF48537">
    <property type="entry name" value="Phospholipase C/P1 nuclease"/>
    <property type="match status" value="1"/>
</dbReference>
<dbReference type="InterPro" id="IPR003154">
    <property type="entry name" value="S1/P1nuclease"/>
</dbReference>
<proteinExistence type="predicted"/>
<evidence type="ECO:0000256" key="1">
    <source>
        <dbReference type="ARBA" id="ARBA00022722"/>
    </source>
</evidence>
<name>A0ABT5L175_9ALTE</name>
<accession>A0ABT5L175</accession>
<evidence type="ECO:0000256" key="3">
    <source>
        <dbReference type="ARBA" id="ARBA00022759"/>
    </source>
</evidence>